<evidence type="ECO:0000313" key="2">
    <source>
        <dbReference type="EMBL" id="TMS33803.1"/>
    </source>
</evidence>
<keyword evidence="3" id="KW-1185">Reference proteome</keyword>
<dbReference type="AlphaFoldDB" id="A0A4V6I7E8"/>
<evidence type="ECO:0000313" key="3">
    <source>
        <dbReference type="Proteomes" id="UP000298663"/>
    </source>
</evidence>
<organism evidence="2 3">
    <name type="scientific">Steinernema carpocapsae</name>
    <name type="common">Entomopathogenic nematode</name>
    <dbReference type="NCBI Taxonomy" id="34508"/>
    <lineage>
        <taxon>Eukaryota</taxon>
        <taxon>Metazoa</taxon>
        <taxon>Ecdysozoa</taxon>
        <taxon>Nematoda</taxon>
        <taxon>Chromadorea</taxon>
        <taxon>Rhabditida</taxon>
        <taxon>Tylenchina</taxon>
        <taxon>Panagrolaimomorpha</taxon>
        <taxon>Strongyloidoidea</taxon>
        <taxon>Steinernematidae</taxon>
        <taxon>Steinernema</taxon>
    </lineage>
</organism>
<dbReference type="EMBL" id="AZBU02000001">
    <property type="protein sequence ID" value="TMS33803.1"/>
    <property type="molecule type" value="Genomic_DNA"/>
</dbReference>
<feature type="region of interest" description="Disordered" evidence="1">
    <location>
        <begin position="25"/>
        <end position="110"/>
    </location>
</feature>
<evidence type="ECO:0000256" key="1">
    <source>
        <dbReference type="SAM" id="MobiDB-lite"/>
    </source>
</evidence>
<feature type="compositionally biased region" description="Polar residues" evidence="1">
    <location>
        <begin position="70"/>
        <end position="84"/>
    </location>
</feature>
<dbReference type="Proteomes" id="UP000298663">
    <property type="component" value="Chromosome X"/>
</dbReference>
<gene>
    <name evidence="2" type="ORF">L596_001498</name>
</gene>
<protein>
    <submittedName>
        <fullName evidence="2">Uncharacterized protein</fullName>
    </submittedName>
</protein>
<reference evidence="2 3" key="2">
    <citation type="journal article" date="2019" name="G3 (Bethesda)">
        <title>Hybrid Assembly of the Genome of the Entomopathogenic Nematode Steinernema carpocapsae Identifies the X-Chromosome.</title>
        <authorList>
            <person name="Serra L."/>
            <person name="Macchietto M."/>
            <person name="Macias-Munoz A."/>
            <person name="McGill C.J."/>
            <person name="Rodriguez I.M."/>
            <person name="Rodriguez B."/>
            <person name="Murad R."/>
            <person name="Mortazavi A."/>
        </authorList>
    </citation>
    <scope>NUCLEOTIDE SEQUENCE [LARGE SCALE GENOMIC DNA]</scope>
    <source>
        <strain evidence="2 3">ALL</strain>
    </source>
</reference>
<comment type="caution">
    <text evidence="2">The sequence shown here is derived from an EMBL/GenBank/DDBJ whole genome shotgun (WGS) entry which is preliminary data.</text>
</comment>
<name>A0A4V6I7E8_STECR</name>
<sequence>MKKEPLVEVIMRILDSDLGAADIRKTSEFATTGPRKRNTEQTGSKESMATATDGRCPSFKVLESKAAAEPTSTCPSVPTNSAPLTSTITTGSAATTSTTSTRASTGAREK</sequence>
<feature type="compositionally biased region" description="Polar residues" evidence="1">
    <location>
        <begin position="40"/>
        <end position="50"/>
    </location>
</feature>
<reference evidence="2 3" key="1">
    <citation type="journal article" date="2015" name="Genome Biol.">
        <title>Comparative genomics of Steinernema reveals deeply conserved gene regulatory networks.</title>
        <authorList>
            <person name="Dillman A.R."/>
            <person name="Macchietto M."/>
            <person name="Porter C.F."/>
            <person name="Rogers A."/>
            <person name="Williams B."/>
            <person name="Antoshechkin I."/>
            <person name="Lee M.M."/>
            <person name="Goodwin Z."/>
            <person name="Lu X."/>
            <person name="Lewis E.E."/>
            <person name="Goodrich-Blair H."/>
            <person name="Stock S.P."/>
            <person name="Adams B.J."/>
            <person name="Sternberg P.W."/>
            <person name="Mortazavi A."/>
        </authorList>
    </citation>
    <scope>NUCLEOTIDE SEQUENCE [LARGE SCALE GENOMIC DNA]</scope>
    <source>
        <strain evidence="2 3">ALL</strain>
    </source>
</reference>
<feature type="compositionally biased region" description="Low complexity" evidence="1">
    <location>
        <begin position="85"/>
        <end position="110"/>
    </location>
</feature>
<dbReference type="EMBL" id="CM016762">
    <property type="protein sequence ID" value="TMS33803.1"/>
    <property type="molecule type" value="Genomic_DNA"/>
</dbReference>
<proteinExistence type="predicted"/>
<accession>A0A4V6I7E8</accession>